<dbReference type="EMBL" id="CP042910">
    <property type="protein sequence ID" value="QEG14857.1"/>
    <property type="molecule type" value="Genomic_DNA"/>
</dbReference>
<evidence type="ECO:0000313" key="1">
    <source>
        <dbReference type="EMBL" id="QEG14857.1"/>
    </source>
</evidence>
<gene>
    <name evidence="1" type="ORF">GmarT_06940</name>
</gene>
<evidence type="ECO:0000313" key="2">
    <source>
        <dbReference type="Proteomes" id="UP000322887"/>
    </source>
</evidence>
<proteinExistence type="predicted"/>
<dbReference type="Proteomes" id="UP000322887">
    <property type="component" value="Chromosome"/>
</dbReference>
<sequence length="153" mass="17418">MSPTCVADDISAFSKSNLVESIAMDTGEGLTEWWQKNSEWFRECEKNIYKLQELEPSWNSYGAKPVSVKSIQLSRDIIFELSKMSGVNCPRIGASPTGNVVLTWEWHDFTRELEIEIDPAVGIRYSYTDECSPEKECEGETVNPMDIRLILTK</sequence>
<keyword evidence="2" id="KW-1185">Reference proteome</keyword>
<name>A0ABX5YH23_9PLAN</name>
<dbReference type="RefSeq" id="WP_002644355.1">
    <property type="nucleotide sequence ID" value="NZ_CP042910.1"/>
</dbReference>
<dbReference type="GeneID" id="98645368"/>
<accession>A0ABX5YH23</accession>
<protein>
    <recommendedName>
        <fullName evidence="3">Ig-like domain-containing protein</fullName>
    </recommendedName>
</protein>
<reference evidence="1 2" key="1">
    <citation type="submission" date="2019-08" db="EMBL/GenBank/DDBJ databases">
        <title>Deep-cultivation of Planctomycetes and their phenomic and genomic characterization uncovers novel biology.</title>
        <authorList>
            <person name="Wiegand S."/>
            <person name="Jogler M."/>
            <person name="Boedeker C."/>
            <person name="Pinto D."/>
            <person name="Vollmers J."/>
            <person name="Rivas-Marin E."/>
            <person name="Kohn T."/>
            <person name="Peeters S.H."/>
            <person name="Heuer A."/>
            <person name="Rast P."/>
            <person name="Oberbeckmann S."/>
            <person name="Bunk B."/>
            <person name="Jeske O."/>
            <person name="Meyerdierks A."/>
            <person name="Storesund J.E."/>
            <person name="Kallscheuer N."/>
            <person name="Luecker S."/>
            <person name="Lage O.M."/>
            <person name="Pohl T."/>
            <person name="Merkel B.J."/>
            <person name="Hornburger P."/>
            <person name="Mueller R.-W."/>
            <person name="Bruemmer F."/>
            <person name="Labrenz M."/>
            <person name="Spormann A.M."/>
            <person name="Op den Camp H."/>
            <person name="Overmann J."/>
            <person name="Amann R."/>
            <person name="Jetten M.S.M."/>
            <person name="Mascher T."/>
            <person name="Medema M.H."/>
            <person name="Devos D.P."/>
            <person name="Kaster A.-K."/>
            <person name="Ovreas L."/>
            <person name="Rohde M."/>
            <person name="Galperin M.Y."/>
            <person name="Jogler C."/>
        </authorList>
    </citation>
    <scope>NUCLEOTIDE SEQUENCE [LARGE SCALE GENOMIC DNA]</scope>
    <source>
        <strain evidence="1 2">DSM 8797</strain>
    </source>
</reference>
<evidence type="ECO:0008006" key="3">
    <source>
        <dbReference type="Google" id="ProtNLM"/>
    </source>
</evidence>
<organism evidence="1 2">
    <name type="scientific">Gimesia maris</name>
    <dbReference type="NCBI Taxonomy" id="122"/>
    <lineage>
        <taxon>Bacteria</taxon>
        <taxon>Pseudomonadati</taxon>
        <taxon>Planctomycetota</taxon>
        <taxon>Planctomycetia</taxon>
        <taxon>Planctomycetales</taxon>
        <taxon>Planctomycetaceae</taxon>
        <taxon>Gimesia</taxon>
    </lineage>
</organism>